<evidence type="ECO:0000256" key="1">
    <source>
        <dbReference type="ARBA" id="ARBA00005801"/>
    </source>
</evidence>
<dbReference type="InterPro" id="IPR050882">
    <property type="entry name" value="Prepilin_peptidase/N-MTase"/>
</dbReference>
<dbReference type="Proteomes" id="UP000327039">
    <property type="component" value="Unassembled WGS sequence"/>
</dbReference>
<dbReference type="PANTHER" id="PTHR30487">
    <property type="entry name" value="TYPE 4 PREPILIN-LIKE PROTEINS LEADER PEPTIDE-PROCESSING ENZYME"/>
    <property type="match status" value="1"/>
</dbReference>
<feature type="transmembrane region" description="Helical" evidence="2">
    <location>
        <begin position="59"/>
        <end position="78"/>
    </location>
</feature>
<feature type="transmembrane region" description="Helical" evidence="2">
    <location>
        <begin position="6"/>
        <end position="24"/>
    </location>
</feature>
<dbReference type="EMBL" id="VYRZ01000002">
    <property type="protein sequence ID" value="KAA9087204.1"/>
    <property type="molecule type" value="Genomic_DNA"/>
</dbReference>
<evidence type="ECO:0000259" key="3">
    <source>
        <dbReference type="Pfam" id="PF01478"/>
    </source>
</evidence>
<protein>
    <submittedName>
        <fullName evidence="4">Prepilin peptidase</fullName>
    </submittedName>
</protein>
<comment type="similarity">
    <text evidence="1">Belongs to the peptidase A24 family.</text>
</comment>
<dbReference type="Gene3D" id="1.20.120.1220">
    <property type="match status" value="1"/>
</dbReference>
<keyword evidence="2" id="KW-1133">Transmembrane helix</keyword>
<keyword evidence="5" id="KW-1185">Reference proteome</keyword>
<dbReference type="GO" id="GO:0006465">
    <property type="term" value="P:signal peptide processing"/>
    <property type="evidence" value="ECO:0007669"/>
    <property type="project" value="TreeGrafter"/>
</dbReference>
<sequence length="175" mass="16782">MSSAAAVAAVGIGVCAVVGIVLAITDLRSHRLPNALVLPLYPAAAVVCLARAVDLGAVWPVVSGAVGGLVLFAAYLLLRRLGGGVGGGDVKLAGAVGMLAGSVDPVAPLAATALAFVGAGVVAAVLIATRRATRSTRIPFGPFMIAGAAVAIVPALSPAAETVKGALASAASALG</sequence>
<feature type="domain" description="Prepilin type IV endopeptidase peptidase" evidence="3">
    <location>
        <begin position="15"/>
        <end position="124"/>
    </location>
</feature>
<proteinExistence type="inferred from homology"/>
<dbReference type="GO" id="GO:0004190">
    <property type="term" value="F:aspartic-type endopeptidase activity"/>
    <property type="evidence" value="ECO:0007669"/>
    <property type="project" value="InterPro"/>
</dbReference>
<feature type="transmembrane region" description="Helical" evidence="2">
    <location>
        <begin position="109"/>
        <end position="128"/>
    </location>
</feature>
<evidence type="ECO:0000313" key="4">
    <source>
        <dbReference type="EMBL" id="KAA9087204.1"/>
    </source>
</evidence>
<comment type="caution">
    <text evidence="4">The sequence shown here is derived from an EMBL/GenBank/DDBJ whole genome shotgun (WGS) entry which is preliminary data.</text>
</comment>
<name>A0A5J5IV92_9MICO</name>
<gene>
    <name evidence="4" type="ORF">F6B42_09645</name>
</gene>
<accession>A0A5J5IV92</accession>
<dbReference type="RefSeq" id="WP_150419401.1">
    <property type="nucleotide sequence ID" value="NZ_VYRZ01000002.1"/>
</dbReference>
<dbReference type="Pfam" id="PF01478">
    <property type="entry name" value="Peptidase_A24"/>
    <property type="match status" value="1"/>
</dbReference>
<dbReference type="PANTHER" id="PTHR30487:SF0">
    <property type="entry name" value="PREPILIN LEADER PEPTIDASE_N-METHYLTRANSFERASE-RELATED"/>
    <property type="match status" value="1"/>
</dbReference>
<dbReference type="AlphaFoldDB" id="A0A5J5IV92"/>
<dbReference type="InterPro" id="IPR000045">
    <property type="entry name" value="Prepilin_IV_endopep_pep"/>
</dbReference>
<keyword evidence="2" id="KW-0812">Transmembrane</keyword>
<reference evidence="5" key="1">
    <citation type="submission" date="2019-09" db="EMBL/GenBank/DDBJ databases">
        <title>Mumia zhuanghuii sp. nov. isolated from the intestinal contents of plateau pika (Ochotona curzoniae) in the Qinghai-Tibet plateau of China.</title>
        <authorList>
            <person name="Tian Z."/>
        </authorList>
    </citation>
    <scope>NUCLEOTIDE SEQUENCE [LARGE SCALE GENOMIC DNA]</scope>
    <source>
        <strain evidence="5">DSM 25564</strain>
    </source>
</reference>
<organism evidence="4 5">
    <name type="scientific">Microbacterium radiodurans</name>
    <dbReference type="NCBI Taxonomy" id="661398"/>
    <lineage>
        <taxon>Bacteria</taxon>
        <taxon>Bacillati</taxon>
        <taxon>Actinomycetota</taxon>
        <taxon>Actinomycetes</taxon>
        <taxon>Micrococcales</taxon>
        <taxon>Microbacteriaceae</taxon>
        <taxon>Microbacterium</taxon>
    </lineage>
</organism>
<dbReference type="GO" id="GO:0005886">
    <property type="term" value="C:plasma membrane"/>
    <property type="evidence" value="ECO:0007669"/>
    <property type="project" value="TreeGrafter"/>
</dbReference>
<feature type="transmembrane region" description="Helical" evidence="2">
    <location>
        <begin position="140"/>
        <end position="160"/>
    </location>
</feature>
<evidence type="ECO:0000313" key="5">
    <source>
        <dbReference type="Proteomes" id="UP000327039"/>
    </source>
</evidence>
<evidence type="ECO:0000256" key="2">
    <source>
        <dbReference type="SAM" id="Phobius"/>
    </source>
</evidence>
<keyword evidence="2" id="KW-0472">Membrane</keyword>